<dbReference type="InterPro" id="IPR017850">
    <property type="entry name" value="Alkaline_phosphatase_core_sf"/>
</dbReference>
<proteinExistence type="predicted"/>
<dbReference type="InterPro" id="IPR013320">
    <property type="entry name" value="ConA-like_dom_sf"/>
</dbReference>
<accession>A0ABV7JG45</accession>
<dbReference type="Proteomes" id="UP001595526">
    <property type="component" value="Unassembled WGS sequence"/>
</dbReference>
<keyword evidence="3" id="KW-1185">Reference proteome</keyword>
<evidence type="ECO:0000259" key="1">
    <source>
        <dbReference type="Pfam" id="PF16356"/>
    </source>
</evidence>
<evidence type="ECO:0000313" key="2">
    <source>
        <dbReference type="EMBL" id="MFC3196072.1"/>
    </source>
</evidence>
<name>A0ABV7JG45_9SPHI</name>
<feature type="domain" description="DUF4983" evidence="1">
    <location>
        <begin position="478"/>
        <end position="568"/>
    </location>
</feature>
<sequence length="570" mass="63804">MMDKKPYINKAPVQLVMFVLSLGISACNTEFARVIPDAKPEDSIDVVFGQPKVLYIIADGVRGQSLRDGNFPAISNLLPQSIYSWESLADEETTPENGTNWASMLTGVQKDKHGIVGDDFSAANLERFPLIFERIQTALPNSDLRTYTASQSFFDHLTAGADERQLLSDDESVKTAAVAALGVDTITMVTAHFNGADAVGAQYGYDLSVPQYAEALEQFDAYVGDLLTALKDRPDYNQENWMIVITSSRGGAYDIPEEENDNTIFSNPSVNTFTIFHARRYITRIINKPFLGMRFQGDFVRFRGQLRGEVTAGDNDYYNPDSTAFTIELKVKKNPGPNNNYQYRFPALLSKRARWNWDDVGWTIFLEDNFWMFNARGLGGNVGQTRGGTLANATWNSIAVVGVLREDRRYIRTYTNGQFNNEVDITGYGSIENDLPLILGSRDENGQADCFIADVRFWKVALPDDVIAQYSCETSVPQDHPYYDFLAGLWPVVGSENNTILDEGPFGSHITLGGNDVEREAQADYVCAPGSSELSRTVPRNVDIPVQILTWLKIPRQENWELDGRVWLDR</sequence>
<dbReference type="RefSeq" id="WP_379018425.1">
    <property type="nucleotide sequence ID" value="NZ_JBHRTA010000003.1"/>
</dbReference>
<dbReference type="SUPFAM" id="SSF53649">
    <property type="entry name" value="Alkaline phosphatase-like"/>
    <property type="match status" value="1"/>
</dbReference>
<dbReference type="InterPro" id="IPR002591">
    <property type="entry name" value="Phosphodiest/P_Trfase"/>
</dbReference>
<organism evidence="2 3">
    <name type="scientific">Parapedobacter deserti</name>
    <dbReference type="NCBI Taxonomy" id="1912957"/>
    <lineage>
        <taxon>Bacteria</taxon>
        <taxon>Pseudomonadati</taxon>
        <taxon>Bacteroidota</taxon>
        <taxon>Sphingobacteriia</taxon>
        <taxon>Sphingobacteriales</taxon>
        <taxon>Sphingobacteriaceae</taxon>
        <taxon>Parapedobacter</taxon>
    </lineage>
</organism>
<comment type="caution">
    <text evidence="2">The sequence shown here is derived from an EMBL/GenBank/DDBJ whole genome shotgun (WGS) entry which is preliminary data.</text>
</comment>
<reference evidence="3" key="1">
    <citation type="journal article" date="2019" name="Int. J. Syst. Evol. Microbiol.">
        <title>The Global Catalogue of Microorganisms (GCM) 10K type strain sequencing project: providing services to taxonomists for standard genome sequencing and annotation.</title>
        <authorList>
            <consortium name="The Broad Institute Genomics Platform"/>
            <consortium name="The Broad Institute Genome Sequencing Center for Infectious Disease"/>
            <person name="Wu L."/>
            <person name="Ma J."/>
        </authorList>
    </citation>
    <scope>NUCLEOTIDE SEQUENCE [LARGE SCALE GENOMIC DNA]</scope>
    <source>
        <strain evidence="3">KCTC 52416</strain>
    </source>
</reference>
<dbReference type="SUPFAM" id="SSF49899">
    <property type="entry name" value="Concanavalin A-like lectins/glucanases"/>
    <property type="match status" value="1"/>
</dbReference>
<dbReference type="EMBL" id="JBHRTA010000003">
    <property type="protein sequence ID" value="MFC3196072.1"/>
    <property type="molecule type" value="Genomic_DNA"/>
</dbReference>
<dbReference type="Pfam" id="PF13385">
    <property type="entry name" value="Laminin_G_3"/>
    <property type="match status" value="1"/>
</dbReference>
<evidence type="ECO:0000313" key="3">
    <source>
        <dbReference type="Proteomes" id="UP001595526"/>
    </source>
</evidence>
<dbReference type="InterPro" id="IPR032309">
    <property type="entry name" value="DUF4983"/>
</dbReference>
<dbReference type="Gene3D" id="2.60.120.200">
    <property type="match status" value="1"/>
</dbReference>
<gene>
    <name evidence="2" type="ORF">ACFOET_00465</name>
</gene>
<dbReference type="Gene3D" id="3.40.720.10">
    <property type="entry name" value="Alkaline Phosphatase, subunit A"/>
    <property type="match status" value="1"/>
</dbReference>
<dbReference type="Pfam" id="PF01663">
    <property type="entry name" value="Phosphodiest"/>
    <property type="match status" value="2"/>
</dbReference>
<protein>
    <submittedName>
        <fullName evidence="2">Alkaline phosphatase family protein</fullName>
    </submittedName>
</protein>
<dbReference type="Pfam" id="PF16356">
    <property type="entry name" value="DUF4983"/>
    <property type="match status" value="1"/>
</dbReference>
<dbReference type="PROSITE" id="PS51257">
    <property type="entry name" value="PROKAR_LIPOPROTEIN"/>
    <property type="match status" value="1"/>
</dbReference>